<dbReference type="GO" id="GO:0000148">
    <property type="term" value="C:1,3-beta-D-glucan synthase complex"/>
    <property type="evidence" value="ECO:0007669"/>
    <property type="project" value="InterPro"/>
</dbReference>
<dbReference type="Proteomes" id="UP000775213">
    <property type="component" value="Unassembled WGS sequence"/>
</dbReference>
<dbReference type="GO" id="GO:0005886">
    <property type="term" value="C:plasma membrane"/>
    <property type="evidence" value="ECO:0007669"/>
    <property type="project" value="TreeGrafter"/>
</dbReference>
<protein>
    <recommendedName>
        <fullName evidence="1">Glycosyl transferase 48 domain-containing protein</fullName>
    </recommendedName>
</protein>
<proteinExistence type="predicted"/>
<accession>A0AAV7HHD7</accession>
<dbReference type="EMBL" id="JAGFBR010000005">
    <property type="protein sequence ID" value="KAH0467297.1"/>
    <property type="molecule type" value="Genomic_DNA"/>
</dbReference>
<gene>
    <name evidence="2" type="ORF">IEQ34_004535</name>
</gene>
<comment type="caution">
    <text evidence="2">The sequence shown here is derived from an EMBL/GenBank/DDBJ whole genome shotgun (WGS) entry which is preliminary data.</text>
</comment>
<dbReference type="PANTHER" id="PTHR12741">
    <property type="entry name" value="LYST-INTERACTING PROTEIN LIP5 DOPAMINE RESPONSIVE PROTEIN DRG-1"/>
    <property type="match status" value="1"/>
</dbReference>
<organism evidence="2 3">
    <name type="scientific">Dendrobium chrysotoxum</name>
    <name type="common">Orchid</name>
    <dbReference type="NCBI Taxonomy" id="161865"/>
    <lineage>
        <taxon>Eukaryota</taxon>
        <taxon>Viridiplantae</taxon>
        <taxon>Streptophyta</taxon>
        <taxon>Embryophyta</taxon>
        <taxon>Tracheophyta</taxon>
        <taxon>Spermatophyta</taxon>
        <taxon>Magnoliopsida</taxon>
        <taxon>Liliopsida</taxon>
        <taxon>Asparagales</taxon>
        <taxon>Orchidaceae</taxon>
        <taxon>Epidendroideae</taxon>
        <taxon>Malaxideae</taxon>
        <taxon>Dendrobiinae</taxon>
        <taxon>Dendrobium</taxon>
    </lineage>
</organism>
<dbReference type="GO" id="GO:0006075">
    <property type="term" value="P:(1-&gt;3)-beta-D-glucan biosynthetic process"/>
    <property type="evidence" value="ECO:0007669"/>
    <property type="project" value="InterPro"/>
</dbReference>
<sequence>MSNQETSFVTIGQRVLATPLKVCFQYMHSDVFDRIFHIIRGDKSKASHGINLIFAGFNSTLRQGNITHHEYILAGKGHNVGLNQISLLEAKVAYSNGQQNT</sequence>
<dbReference type="GO" id="GO:0003843">
    <property type="term" value="F:1,3-beta-D-glucan synthase activity"/>
    <property type="evidence" value="ECO:0007669"/>
    <property type="project" value="InterPro"/>
</dbReference>
<evidence type="ECO:0000259" key="1">
    <source>
        <dbReference type="Pfam" id="PF02364"/>
    </source>
</evidence>
<evidence type="ECO:0000313" key="2">
    <source>
        <dbReference type="EMBL" id="KAH0467297.1"/>
    </source>
</evidence>
<name>A0AAV7HHD7_DENCH</name>
<reference evidence="2 3" key="1">
    <citation type="journal article" date="2021" name="Hortic Res">
        <title>Chromosome-scale assembly of the Dendrobium chrysotoxum genome enhances the understanding of orchid evolution.</title>
        <authorList>
            <person name="Zhang Y."/>
            <person name="Zhang G.Q."/>
            <person name="Zhang D."/>
            <person name="Liu X.D."/>
            <person name="Xu X.Y."/>
            <person name="Sun W.H."/>
            <person name="Yu X."/>
            <person name="Zhu X."/>
            <person name="Wang Z.W."/>
            <person name="Zhao X."/>
            <person name="Zhong W.Y."/>
            <person name="Chen H."/>
            <person name="Yin W.L."/>
            <person name="Huang T."/>
            <person name="Niu S.C."/>
            <person name="Liu Z.J."/>
        </authorList>
    </citation>
    <scope>NUCLEOTIDE SEQUENCE [LARGE SCALE GENOMIC DNA]</scope>
    <source>
        <strain evidence="2">Lindl</strain>
    </source>
</reference>
<evidence type="ECO:0000313" key="3">
    <source>
        <dbReference type="Proteomes" id="UP000775213"/>
    </source>
</evidence>
<dbReference type="InterPro" id="IPR003440">
    <property type="entry name" value="Glyco_trans_48_dom"/>
</dbReference>
<dbReference type="AlphaFoldDB" id="A0AAV7HHD7"/>
<keyword evidence="3" id="KW-1185">Reference proteome</keyword>
<feature type="domain" description="Glycosyl transferase 48" evidence="1">
    <location>
        <begin position="1"/>
        <end position="99"/>
    </location>
</feature>
<dbReference type="Pfam" id="PF02364">
    <property type="entry name" value="Glucan_synthase"/>
    <property type="match status" value="1"/>
</dbReference>
<dbReference type="PANTHER" id="PTHR12741:SF106">
    <property type="entry name" value="CALLOSE SYNTHASE 5"/>
    <property type="match status" value="1"/>
</dbReference>